<proteinExistence type="predicted"/>
<dbReference type="SUPFAM" id="SSF53756">
    <property type="entry name" value="UDP-Glycosyltransferase/glycogen phosphorylase"/>
    <property type="match status" value="1"/>
</dbReference>
<dbReference type="GO" id="GO:0005829">
    <property type="term" value="C:cytosol"/>
    <property type="evidence" value="ECO:0007669"/>
    <property type="project" value="TreeGrafter"/>
</dbReference>
<dbReference type="InterPro" id="IPR002201">
    <property type="entry name" value="Glyco_trans_9"/>
</dbReference>
<reference evidence="3 4" key="1">
    <citation type="submission" date="2018-04" db="EMBL/GenBank/DDBJ databases">
        <title>Genome of Nocardioides gansuensis WSJ-1.</title>
        <authorList>
            <person name="Wu S."/>
            <person name="Wang G."/>
        </authorList>
    </citation>
    <scope>NUCLEOTIDE SEQUENCE [LARGE SCALE GENOMIC DNA]</scope>
    <source>
        <strain evidence="3 4">WSJ-1</strain>
    </source>
</reference>
<dbReference type="InterPro" id="IPR051199">
    <property type="entry name" value="LPS_LOS_Heptosyltrfase"/>
</dbReference>
<dbReference type="GO" id="GO:0008713">
    <property type="term" value="F:ADP-heptose-lipopolysaccharide heptosyltransferase activity"/>
    <property type="evidence" value="ECO:0007669"/>
    <property type="project" value="TreeGrafter"/>
</dbReference>
<name>A0A2T8F9M7_9ACTN</name>
<evidence type="ECO:0000313" key="4">
    <source>
        <dbReference type="Proteomes" id="UP000246018"/>
    </source>
</evidence>
<evidence type="ECO:0000313" key="3">
    <source>
        <dbReference type="EMBL" id="PVG82426.1"/>
    </source>
</evidence>
<dbReference type="CDD" id="cd03789">
    <property type="entry name" value="GT9_LPS_heptosyltransferase"/>
    <property type="match status" value="1"/>
</dbReference>
<dbReference type="EMBL" id="QDGZ01000005">
    <property type="protein sequence ID" value="PVG82426.1"/>
    <property type="molecule type" value="Genomic_DNA"/>
</dbReference>
<evidence type="ECO:0000256" key="2">
    <source>
        <dbReference type="ARBA" id="ARBA00022679"/>
    </source>
</evidence>
<comment type="caution">
    <text evidence="3">The sequence shown here is derived from an EMBL/GenBank/DDBJ whole genome shotgun (WGS) entry which is preliminary data.</text>
</comment>
<dbReference type="Gene3D" id="3.40.50.2000">
    <property type="entry name" value="Glycogen Phosphorylase B"/>
    <property type="match status" value="2"/>
</dbReference>
<keyword evidence="1" id="KW-0328">Glycosyltransferase</keyword>
<dbReference type="OrthoDB" id="9807356at2"/>
<dbReference type="Pfam" id="PF01075">
    <property type="entry name" value="Glyco_transf_9"/>
    <property type="match status" value="1"/>
</dbReference>
<keyword evidence="4" id="KW-1185">Reference proteome</keyword>
<organism evidence="3 4">
    <name type="scientific">Nocardioides gansuensis</name>
    <dbReference type="NCBI Taxonomy" id="2138300"/>
    <lineage>
        <taxon>Bacteria</taxon>
        <taxon>Bacillati</taxon>
        <taxon>Actinomycetota</taxon>
        <taxon>Actinomycetes</taxon>
        <taxon>Propionibacteriales</taxon>
        <taxon>Nocardioidaceae</taxon>
        <taxon>Nocardioides</taxon>
    </lineage>
</organism>
<dbReference type="Proteomes" id="UP000246018">
    <property type="component" value="Unassembled WGS sequence"/>
</dbReference>
<dbReference type="RefSeq" id="WP_116572730.1">
    <property type="nucleotide sequence ID" value="NZ_QDGZ01000005.1"/>
</dbReference>
<dbReference type="AlphaFoldDB" id="A0A2T8F9M7"/>
<sequence>MPVALVLRALGLGDLLVAVPALRALRRALPGHEIVLATPRTLAGLATATGAVDRVHDMRGLGDLGWPGPPPDVAVNLHGSGPESHDALTATRPRRLAAFGEPATGSPGPRWDPDEHEVRRWCRLVSDCFDVEADPQDGLLEPPVRVAGDGTAVVHPGAASPARRWPPGRFAEVARRLAAEGRRVLLTGSADEVDLCREVARTAGLPRESVAAGTTSTDSLAALVAAADVVLSGDTGVAHLAAAYDRPAVALYGPTPPTTWAPLWGRTRVLWHGTGAGDPHAAETDPALASITVDEAWAAVVSQLGGQVPRGTSAPCAPAPR</sequence>
<gene>
    <name evidence="3" type="ORF">DDE18_13245</name>
</gene>
<evidence type="ECO:0000256" key="1">
    <source>
        <dbReference type="ARBA" id="ARBA00022676"/>
    </source>
</evidence>
<dbReference type="PANTHER" id="PTHR30160:SF1">
    <property type="entry name" value="LIPOPOLYSACCHARIDE 1,2-N-ACETYLGLUCOSAMINETRANSFERASE-RELATED"/>
    <property type="match status" value="1"/>
</dbReference>
<dbReference type="PANTHER" id="PTHR30160">
    <property type="entry name" value="TETRAACYLDISACCHARIDE 4'-KINASE-RELATED"/>
    <property type="match status" value="1"/>
</dbReference>
<keyword evidence="2 3" id="KW-0808">Transferase</keyword>
<protein>
    <submittedName>
        <fullName evidence="3">Glycosyl transferase</fullName>
    </submittedName>
</protein>
<accession>A0A2T8F9M7</accession>
<dbReference type="GO" id="GO:0009244">
    <property type="term" value="P:lipopolysaccharide core region biosynthetic process"/>
    <property type="evidence" value="ECO:0007669"/>
    <property type="project" value="TreeGrafter"/>
</dbReference>